<dbReference type="Pfam" id="PF13318">
    <property type="entry name" value="AtzG-like"/>
    <property type="match status" value="1"/>
</dbReference>
<reference evidence="1 2" key="1">
    <citation type="journal article" date="2011" name="J. Genet. Genomics">
        <title>Unraveling the Acidithiobacillus caldus complete genome and its central metabolisms for carbon assimilation.</title>
        <authorList>
            <person name="You X.Y."/>
            <person name="Guo X."/>
            <person name="Zheng H.J."/>
            <person name="Zhang M.J."/>
            <person name="Liu L.J."/>
            <person name="Zhu Y.Q."/>
            <person name="Zhu B."/>
            <person name="Wang S.Y."/>
            <person name="Zhao G.P."/>
            <person name="Poetsch A."/>
            <person name="Jiang C.Y."/>
            <person name="Liu S.J."/>
        </authorList>
    </citation>
    <scope>NUCLEOTIDE SEQUENCE [LARGE SCALE GENOMIC DNA]</scope>
    <source>
        <strain evidence="1 2">SM-1</strain>
        <plasmid evidence="2">Plasmid megaplasmid</plasmid>
    </source>
</reference>
<evidence type="ECO:0000313" key="2">
    <source>
        <dbReference type="Proteomes" id="UP000006135"/>
    </source>
</evidence>
<dbReference type="HOGENOM" id="CLU_3094478_0_0_6"/>
<geneLocation type="plasmid" evidence="1 2">
    <name>megaplasmid</name>
</geneLocation>
<dbReference type="AlphaFoldDB" id="F9ZUK9"/>
<sequence>MRETSAMVGLSIAEEYIIGVKNYLQISLRMMAVLEVVPLSIGDDFGPVFRA</sequence>
<name>F9ZUK9_ACICS</name>
<organism evidence="1 2">
    <name type="scientific">Acidithiobacillus caldus (strain SM-1)</name>
    <dbReference type="NCBI Taxonomy" id="990288"/>
    <lineage>
        <taxon>Bacteria</taxon>
        <taxon>Pseudomonadati</taxon>
        <taxon>Pseudomonadota</taxon>
        <taxon>Acidithiobacillia</taxon>
        <taxon>Acidithiobacillales</taxon>
        <taxon>Acidithiobacillaceae</taxon>
        <taxon>Acidithiobacillus</taxon>
    </lineage>
</organism>
<evidence type="ECO:0000313" key="1">
    <source>
        <dbReference type="EMBL" id="AEK59557.1"/>
    </source>
</evidence>
<gene>
    <name evidence="1" type="ordered locus">Atc_m026</name>
</gene>
<dbReference type="KEGG" id="acu:Atc_m026"/>
<dbReference type="EMBL" id="CP002574">
    <property type="protein sequence ID" value="AEK59557.1"/>
    <property type="molecule type" value="Genomic_DNA"/>
</dbReference>
<dbReference type="InterPro" id="IPR025148">
    <property type="entry name" value="AtzG-like"/>
</dbReference>
<keyword evidence="1" id="KW-0614">Plasmid</keyword>
<dbReference type="Proteomes" id="UP000006135">
    <property type="component" value="Plasmid megaplasmid"/>
</dbReference>
<protein>
    <submittedName>
        <fullName evidence="1">Uncharacterized protein</fullName>
    </submittedName>
</protein>
<keyword evidence="2" id="KW-1185">Reference proteome</keyword>
<accession>F9ZUK9</accession>
<proteinExistence type="predicted"/>